<dbReference type="Proteomes" id="UP000194546">
    <property type="component" value="Unassembled WGS sequence"/>
</dbReference>
<reference evidence="1 2" key="1">
    <citation type="submission" date="2017-03" db="EMBL/GenBank/DDBJ databases">
        <title>Genome analysis of strain PAMC 26510.</title>
        <authorList>
            <person name="Oh H.-M."/>
            <person name="Yang J.-A."/>
        </authorList>
    </citation>
    <scope>NUCLEOTIDE SEQUENCE [LARGE SCALE GENOMIC DNA]</scope>
    <source>
        <strain evidence="1 2">PAMC 26510</strain>
    </source>
</reference>
<evidence type="ECO:0000313" key="2">
    <source>
        <dbReference type="Proteomes" id="UP000194546"/>
    </source>
</evidence>
<proteinExistence type="predicted"/>
<dbReference type="EMBL" id="NBTY01000073">
    <property type="protein sequence ID" value="OTP75508.1"/>
    <property type="molecule type" value="Genomic_DNA"/>
</dbReference>
<dbReference type="NCBIfam" id="TIGR01409">
    <property type="entry name" value="TAT_signal_seq"/>
    <property type="match status" value="1"/>
</dbReference>
<comment type="caution">
    <text evidence="1">The sequence shown here is derived from an EMBL/GenBank/DDBJ whole genome shotgun (WGS) entry which is preliminary data.</text>
</comment>
<protein>
    <recommendedName>
        <fullName evidence="3">Twin-arginine translocation signal domain-containing protein</fullName>
    </recommendedName>
</protein>
<organism evidence="1 2">
    <name type="scientific">Caballeronia sordidicola</name>
    <name type="common">Burkholderia sordidicola</name>
    <dbReference type="NCBI Taxonomy" id="196367"/>
    <lineage>
        <taxon>Bacteria</taxon>
        <taxon>Pseudomonadati</taxon>
        <taxon>Pseudomonadota</taxon>
        <taxon>Betaproteobacteria</taxon>
        <taxon>Burkholderiales</taxon>
        <taxon>Burkholderiaceae</taxon>
        <taxon>Caballeronia</taxon>
    </lineage>
</organism>
<dbReference type="InterPro" id="IPR006311">
    <property type="entry name" value="TAT_signal"/>
</dbReference>
<dbReference type="PROSITE" id="PS51257">
    <property type="entry name" value="PROKAR_LIPOPROTEIN"/>
    <property type="match status" value="1"/>
</dbReference>
<evidence type="ECO:0008006" key="3">
    <source>
        <dbReference type="Google" id="ProtNLM"/>
    </source>
</evidence>
<dbReference type="Gene3D" id="3.20.20.80">
    <property type="entry name" value="Glycosidases"/>
    <property type="match status" value="1"/>
</dbReference>
<accession>A0A242MVP2</accession>
<dbReference type="RefSeq" id="WP_231941502.1">
    <property type="nucleotide sequence ID" value="NZ_MSRG01000023.1"/>
</dbReference>
<name>A0A242MVP2_CABSO</name>
<dbReference type="InterPro" id="IPR019546">
    <property type="entry name" value="TAT_signal_bac_arc"/>
</dbReference>
<sequence>MSGSRDGRCAFGMSRRAFLRGSAAGVLALGLAGCQSPPLVQGVAWQLDNTHANAHGDWNRLGVTDLLLQWTAVDNTAYVAGTQIPVAPRLPDWNRIALEPWAQRVLVGLAGRFNEADARANAELLVEQSLELVRAAPHLNIEGWYFPVEVDPSWQDARSIAPLLARLPRPLWISVYDRGNIGGAALAQWLSSWLPSDVGVLLQDGVGVYAREPRIARTYADALSAKFGRERVRVIAEAFRVAPGSAFRSATAQELKLQLDAYRGYRTYLFDGPHYVPPQLVDSLLQ</sequence>
<dbReference type="AlphaFoldDB" id="A0A242MVP2"/>
<gene>
    <name evidence="1" type="ORF">PAMC26510_13790</name>
</gene>
<evidence type="ECO:0000313" key="1">
    <source>
        <dbReference type="EMBL" id="OTP75508.1"/>
    </source>
</evidence>
<dbReference type="PROSITE" id="PS51318">
    <property type="entry name" value="TAT"/>
    <property type="match status" value="1"/>
</dbReference>